<proteinExistence type="predicted"/>
<protein>
    <submittedName>
        <fullName evidence="1">DUF2586 family protein</fullName>
    </submittedName>
</protein>
<accession>A0ABW6HPJ4</accession>
<gene>
    <name evidence="1" type="ORF">ACFX5D_13410</name>
</gene>
<dbReference type="InterPro" id="IPR019694">
    <property type="entry name" value="Phage_HP1_Orf23"/>
</dbReference>
<dbReference type="Pfam" id="PF10758">
    <property type="entry name" value="DUF2586"/>
    <property type="match status" value="1"/>
</dbReference>
<reference evidence="1 2" key="1">
    <citation type="submission" date="2024-06" db="EMBL/GenBank/DDBJ databases">
        <title>Flavobacterium spp. isolated from glacier.</title>
        <authorList>
            <person name="Han D."/>
        </authorList>
    </citation>
    <scope>NUCLEOTIDE SEQUENCE [LARGE SCALE GENOMIC DNA]</scope>
    <source>
        <strain evidence="1 2">LB3P45</strain>
    </source>
</reference>
<comment type="caution">
    <text evidence="1">The sequence shown here is derived from an EMBL/GenBank/DDBJ whole genome shotgun (WGS) entry which is preliminary data.</text>
</comment>
<dbReference type="EMBL" id="JBHZQA010000009">
    <property type="protein sequence ID" value="MFE3848964.1"/>
    <property type="molecule type" value="Genomic_DNA"/>
</dbReference>
<organism evidence="1 2">
    <name type="scientific">Flavobacterium fructosi</name>
    <dbReference type="NCBI Taxonomy" id="3230416"/>
    <lineage>
        <taxon>Bacteria</taxon>
        <taxon>Pseudomonadati</taxon>
        <taxon>Bacteroidota</taxon>
        <taxon>Flavobacteriia</taxon>
        <taxon>Flavobacteriales</taxon>
        <taxon>Flavobacteriaceae</taxon>
        <taxon>Flavobacterium</taxon>
    </lineage>
</organism>
<sequence length="400" mass="42894">MSFDGVIINKGQGGLNRSETSTDAVMALVAFVNDPLTNAPNEVIELTSILAAEALGFDAAYDANEAILLHYHIAEFFRLAPNGTLKLIVTEIATAKAFFESATAKALIRANTDIKRIGFVYNADGVTLDMVAEINACQLFINELFLDKIYLNGIYLEARNVSKDAISRRTLTAGKVSLVIAQDPAIASLDAAYAHYAAVGSILGMRAARKVNENLGSVDIITKPNERKGEQTYPLTDSLRGLWLSAALSDGTLVSSLTNVEKNTLTTNGYIYAGSFQGFAGVYLNGEPTCIAISSDYSTGENNGVWDKAALGIRNALLPKVRGWFQRNPTTGKLKDTAITDLENIGKKPLQAMLVAAEISGFDLVIPAGQNPNDQTPLLVKTTVTLGAIIHTFEVDLSLN</sequence>
<evidence type="ECO:0000313" key="2">
    <source>
        <dbReference type="Proteomes" id="UP001600039"/>
    </source>
</evidence>
<dbReference type="Proteomes" id="UP001600039">
    <property type="component" value="Unassembled WGS sequence"/>
</dbReference>
<evidence type="ECO:0000313" key="1">
    <source>
        <dbReference type="EMBL" id="MFE3848964.1"/>
    </source>
</evidence>
<name>A0ABW6HPJ4_9FLAO</name>
<keyword evidence="2" id="KW-1185">Reference proteome</keyword>
<dbReference type="RefSeq" id="WP_379858717.1">
    <property type="nucleotide sequence ID" value="NZ_JBHZQA010000009.1"/>
</dbReference>